<accession>A0A6V8LQJ5</accession>
<dbReference type="SUPFAM" id="SSF50129">
    <property type="entry name" value="GroES-like"/>
    <property type="match status" value="1"/>
</dbReference>
<reference evidence="8 9" key="1">
    <citation type="submission" date="2020-03" db="EMBL/GenBank/DDBJ databases">
        <title>Whole genome shotgun sequence of Phytohabitans rumicis NBRC 108638.</title>
        <authorList>
            <person name="Komaki H."/>
            <person name="Tamura T."/>
        </authorList>
    </citation>
    <scope>NUCLEOTIDE SEQUENCE [LARGE SCALE GENOMIC DNA]</scope>
    <source>
        <strain evidence="8 9">NBRC 108638</strain>
    </source>
</reference>
<keyword evidence="5" id="KW-0560">Oxidoreductase</keyword>
<dbReference type="InterPro" id="IPR013149">
    <property type="entry name" value="ADH-like_C"/>
</dbReference>
<dbReference type="PANTHER" id="PTHR43350">
    <property type="entry name" value="NAD-DEPENDENT ALCOHOL DEHYDROGENASE"/>
    <property type="match status" value="1"/>
</dbReference>
<comment type="caution">
    <text evidence="8">The sequence shown here is derived from an EMBL/GenBank/DDBJ whole genome shotgun (WGS) entry which is preliminary data.</text>
</comment>
<name>A0A6V8LQJ5_9ACTN</name>
<dbReference type="InterPro" id="IPR013154">
    <property type="entry name" value="ADH-like_N"/>
</dbReference>
<dbReference type="InterPro" id="IPR036291">
    <property type="entry name" value="NAD(P)-bd_dom_sf"/>
</dbReference>
<gene>
    <name evidence="8" type="ORF">Prum_100190</name>
</gene>
<comment type="cofactor">
    <cofactor evidence="1 6">
        <name>Zn(2+)</name>
        <dbReference type="ChEBI" id="CHEBI:29105"/>
    </cofactor>
</comment>
<dbReference type="SMART" id="SM00829">
    <property type="entry name" value="PKS_ER"/>
    <property type="match status" value="1"/>
</dbReference>
<dbReference type="Pfam" id="PF00107">
    <property type="entry name" value="ADH_zinc_N"/>
    <property type="match status" value="1"/>
</dbReference>
<proteinExistence type="inferred from homology"/>
<keyword evidence="4 6" id="KW-0862">Zinc</keyword>
<dbReference type="Pfam" id="PF08240">
    <property type="entry name" value="ADH_N"/>
    <property type="match status" value="1"/>
</dbReference>
<sequence length="363" mass="37745">MVRAAVLQTVGDEKIEIRDDVIVIPPGPGEVRIQVRAAGVCHSDLSARDGVLPQPVPAVLGHEAAGDVVEVGDGVEDLAVGDRVIVNWLPSCGSCSFCLRGEPYLCMAHVLLGYVQPRFMVGDTPVFGMAGTGAFAEEVVVHRQGAVKIGDDVPYEVGALIGCGVMTGVGAVINTADVRPGAKVAVIGCGGVGLAAIQGARVAGAAVIVGVDTAAAKLDVARRFGATHAVTPNGLSDLSTEVTGGEGFDYVFDVVAAPQTLRSAWVAARRGGAVVVVGAGRADVHVDFSPFELLFEGKRILSSMYGSAHPHRDYGRLLDLWRAGRLDLEGMISHRLRLDDLPDALAALGRGDVIRQVIVHGTE</sequence>
<evidence type="ECO:0000313" key="8">
    <source>
        <dbReference type="EMBL" id="GFJ96377.1"/>
    </source>
</evidence>
<dbReference type="PANTHER" id="PTHR43350:SF21">
    <property type="entry name" value="S-NITROSOMYCOTHIOL REDUCTASE MSCR"/>
    <property type="match status" value="1"/>
</dbReference>
<evidence type="ECO:0000256" key="3">
    <source>
        <dbReference type="ARBA" id="ARBA00022723"/>
    </source>
</evidence>
<keyword evidence="9" id="KW-1185">Reference proteome</keyword>
<dbReference type="Proteomes" id="UP000482960">
    <property type="component" value="Unassembled WGS sequence"/>
</dbReference>
<evidence type="ECO:0000256" key="5">
    <source>
        <dbReference type="ARBA" id="ARBA00023002"/>
    </source>
</evidence>
<evidence type="ECO:0000313" key="9">
    <source>
        <dbReference type="Proteomes" id="UP000482960"/>
    </source>
</evidence>
<dbReference type="InterPro" id="IPR002328">
    <property type="entry name" value="ADH_Zn_CS"/>
</dbReference>
<organism evidence="8 9">
    <name type="scientific">Phytohabitans rumicis</name>
    <dbReference type="NCBI Taxonomy" id="1076125"/>
    <lineage>
        <taxon>Bacteria</taxon>
        <taxon>Bacillati</taxon>
        <taxon>Actinomycetota</taxon>
        <taxon>Actinomycetes</taxon>
        <taxon>Micromonosporales</taxon>
        <taxon>Micromonosporaceae</taxon>
    </lineage>
</organism>
<dbReference type="AlphaFoldDB" id="A0A6V8LQJ5"/>
<protein>
    <submittedName>
        <fullName evidence="8">Alcohol dehydrogenase</fullName>
    </submittedName>
</protein>
<evidence type="ECO:0000256" key="2">
    <source>
        <dbReference type="ARBA" id="ARBA00008072"/>
    </source>
</evidence>
<dbReference type="PROSITE" id="PS00059">
    <property type="entry name" value="ADH_ZINC"/>
    <property type="match status" value="1"/>
</dbReference>
<comment type="similarity">
    <text evidence="2 6">Belongs to the zinc-containing alcohol dehydrogenase family.</text>
</comment>
<evidence type="ECO:0000256" key="4">
    <source>
        <dbReference type="ARBA" id="ARBA00022833"/>
    </source>
</evidence>
<dbReference type="GO" id="GO:0016491">
    <property type="term" value="F:oxidoreductase activity"/>
    <property type="evidence" value="ECO:0007669"/>
    <property type="project" value="UniProtKB-KW"/>
</dbReference>
<dbReference type="CDD" id="cd08279">
    <property type="entry name" value="Zn_ADH_class_III"/>
    <property type="match status" value="1"/>
</dbReference>
<dbReference type="GO" id="GO:0008270">
    <property type="term" value="F:zinc ion binding"/>
    <property type="evidence" value="ECO:0007669"/>
    <property type="project" value="InterPro"/>
</dbReference>
<dbReference type="InterPro" id="IPR020843">
    <property type="entry name" value="ER"/>
</dbReference>
<evidence type="ECO:0000256" key="6">
    <source>
        <dbReference type="RuleBase" id="RU361277"/>
    </source>
</evidence>
<dbReference type="Gene3D" id="3.90.180.10">
    <property type="entry name" value="Medium-chain alcohol dehydrogenases, catalytic domain"/>
    <property type="match status" value="1"/>
</dbReference>
<keyword evidence="3 6" id="KW-0479">Metal-binding</keyword>
<evidence type="ECO:0000259" key="7">
    <source>
        <dbReference type="SMART" id="SM00829"/>
    </source>
</evidence>
<dbReference type="EMBL" id="BLPG01000002">
    <property type="protein sequence ID" value="GFJ96377.1"/>
    <property type="molecule type" value="Genomic_DNA"/>
</dbReference>
<dbReference type="FunFam" id="3.40.50.720:FF:000003">
    <property type="entry name" value="S-(hydroxymethyl)glutathione dehydrogenase"/>
    <property type="match status" value="1"/>
</dbReference>
<evidence type="ECO:0000256" key="1">
    <source>
        <dbReference type="ARBA" id="ARBA00001947"/>
    </source>
</evidence>
<feature type="domain" description="Enoyl reductase (ER)" evidence="7">
    <location>
        <begin position="11"/>
        <end position="359"/>
    </location>
</feature>
<dbReference type="Gene3D" id="3.40.50.720">
    <property type="entry name" value="NAD(P)-binding Rossmann-like Domain"/>
    <property type="match status" value="1"/>
</dbReference>
<dbReference type="SUPFAM" id="SSF51735">
    <property type="entry name" value="NAD(P)-binding Rossmann-fold domains"/>
    <property type="match status" value="1"/>
</dbReference>
<reference evidence="8 9" key="2">
    <citation type="submission" date="2020-03" db="EMBL/GenBank/DDBJ databases">
        <authorList>
            <person name="Ichikawa N."/>
            <person name="Kimura A."/>
            <person name="Kitahashi Y."/>
            <person name="Uohara A."/>
        </authorList>
    </citation>
    <scope>NUCLEOTIDE SEQUENCE [LARGE SCALE GENOMIC DNA]</scope>
    <source>
        <strain evidence="8 9">NBRC 108638</strain>
    </source>
</reference>
<dbReference type="InterPro" id="IPR011032">
    <property type="entry name" value="GroES-like_sf"/>
</dbReference>